<organism evidence="2 3">
    <name type="scientific">Alligator mississippiensis</name>
    <name type="common">American alligator</name>
    <dbReference type="NCBI Taxonomy" id="8496"/>
    <lineage>
        <taxon>Eukaryota</taxon>
        <taxon>Metazoa</taxon>
        <taxon>Chordata</taxon>
        <taxon>Craniata</taxon>
        <taxon>Vertebrata</taxon>
        <taxon>Euteleostomi</taxon>
        <taxon>Archelosauria</taxon>
        <taxon>Archosauria</taxon>
        <taxon>Crocodylia</taxon>
        <taxon>Alligatoridae</taxon>
        <taxon>Alligatorinae</taxon>
        <taxon>Alligator</taxon>
    </lineage>
</organism>
<protein>
    <submittedName>
        <fullName evidence="2">Uncharacterized protein</fullName>
    </submittedName>
</protein>
<dbReference type="EMBL" id="AKHW03006437">
    <property type="protein sequence ID" value="KYO20115.1"/>
    <property type="molecule type" value="Genomic_DNA"/>
</dbReference>
<feature type="region of interest" description="Disordered" evidence="1">
    <location>
        <begin position="192"/>
        <end position="222"/>
    </location>
</feature>
<evidence type="ECO:0000313" key="2">
    <source>
        <dbReference type="EMBL" id="KYO20115.1"/>
    </source>
</evidence>
<evidence type="ECO:0000256" key="1">
    <source>
        <dbReference type="SAM" id="MobiDB-lite"/>
    </source>
</evidence>
<keyword evidence="3" id="KW-1185">Reference proteome</keyword>
<comment type="caution">
    <text evidence="2">The sequence shown here is derived from an EMBL/GenBank/DDBJ whole genome shotgun (WGS) entry which is preliminary data.</text>
</comment>
<reference evidence="2 3" key="1">
    <citation type="journal article" date="2012" name="Genome Biol.">
        <title>Sequencing three crocodilian genomes to illuminate the evolution of archosaurs and amniotes.</title>
        <authorList>
            <person name="St John J.A."/>
            <person name="Braun E.L."/>
            <person name="Isberg S.R."/>
            <person name="Miles L.G."/>
            <person name="Chong A.Y."/>
            <person name="Gongora J."/>
            <person name="Dalzell P."/>
            <person name="Moran C."/>
            <person name="Bed'hom B."/>
            <person name="Abzhanov A."/>
            <person name="Burgess S.C."/>
            <person name="Cooksey A.M."/>
            <person name="Castoe T.A."/>
            <person name="Crawford N.G."/>
            <person name="Densmore L.D."/>
            <person name="Drew J.C."/>
            <person name="Edwards S.V."/>
            <person name="Faircloth B.C."/>
            <person name="Fujita M.K."/>
            <person name="Greenwold M.J."/>
            <person name="Hoffmann F.G."/>
            <person name="Howard J.M."/>
            <person name="Iguchi T."/>
            <person name="Janes D.E."/>
            <person name="Khan S.Y."/>
            <person name="Kohno S."/>
            <person name="de Koning A.J."/>
            <person name="Lance S.L."/>
            <person name="McCarthy F.M."/>
            <person name="McCormack J.E."/>
            <person name="Merchant M.E."/>
            <person name="Peterson D.G."/>
            <person name="Pollock D.D."/>
            <person name="Pourmand N."/>
            <person name="Raney B.J."/>
            <person name="Roessler K.A."/>
            <person name="Sanford J.R."/>
            <person name="Sawyer R.H."/>
            <person name="Schmidt C.J."/>
            <person name="Triplett E.W."/>
            <person name="Tuberville T.D."/>
            <person name="Venegas-Anaya M."/>
            <person name="Howard J.T."/>
            <person name="Jarvis E.D."/>
            <person name="Guillette L.J.Jr."/>
            <person name="Glenn T.C."/>
            <person name="Green R.E."/>
            <person name="Ray D.A."/>
        </authorList>
    </citation>
    <scope>NUCLEOTIDE SEQUENCE [LARGE SCALE GENOMIC DNA]</scope>
    <source>
        <strain evidence="2">KSC_2009_1</strain>
    </source>
</reference>
<name>A0A151M6I2_ALLMI</name>
<gene>
    <name evidence="2" type="ORF">Y1Q_0010695</name>
</gene>
<evidence type="ECO:0000313" key="3">
    <source>
        <dbReference type="Proteomes" id="UP000050525"/>
    </source>
</evidence>
<proteinExistence type="predicted"/>
<accession>A0A151M6I2</accession>
<sequence length="222" mass="24418">MPFYKVLSGFCTKDKVTETPHPYGTTDGWEESLAGTLLEEEVQKGHRTMGQLGVQEQVPRGRKTRGQLLELAHEDSSIGDVPCIIIRCPTGDQSVCLSASCQSSVITNTSTALSRVCWFGSMGRGAKLRQEQCSTASLTPNWRLIQTNDVEFLAFRGLRSPNLKTASLTVFKCTCKLTQQLHMGERHQLRTGMHHQGHHQSWPGPSVCARSGSGGSRTRPCC</sequence>
<dbReference type="Proteomes" id="UP000050525">
    <property type="component" value="Unassembled WGS sequence"/>
</dbReference>
<dbReference type="AlphaFoldDB" id="A0A151M6I2"/>